<name>A0A7G9RB04_9ACTN</name>
<keyword evidence="7" id="KW-1185">Reference proteome</keyword>
<dbReference type="InterPro" id="IPR000172">
    <property type="entry name" value="GMC_OxRdtase_N"/>
</dbReference>
<dbReference type="PANTHER" id="PTHR11552:SF147">
    <property type="entry name" value="CHOLINE DEHYDROGENASE, MITOCHONDRIAL"/>
    <property type="match status" value="1"/>
</dbReference>
<dbReference type="Pfam" id="PF00732">
    <property type="entry name" value="GMC_oxred_N"/>
    <property type="match status" value="1"/>
</dbReference>
<dbReference type="InterPro" id="IPR007867">
    <property type="entry name" value="GMC_OxRtase_C"/>
</dbReference>
<reference evidence="6 7" key="1">
    <citation type="submission" date="2020-08" db="EMBL/GenBank/DDBJ databases">
        <title>Genome sequence of Nocardioides mesophilus KACC 16243T.</title>
        <authorList>
            <person name="Hyun D.-W."/>
            <person name="Bae J.-W."/>
        </authorList>
    </citation>
    <scope>NUCLEOTIDE SEQUENCE [LARGE SCALE GENOMIC DNA]</scope>
    <source>
        <strain evidence="6 7">KACC 16243</strain>
    </source>
</reference>
<dbReference type="PANTHER" id="PTHR11552">
    <property type="entry name" value="GLUCOSE-METHANOL-CHOLINE GMC OXIDOREDUCTASE"/>
    <property type="match status" value="1"/>
</dbReference>
<keyword evidence="3" id="KW-0285">Flavoprotein</keyword>
<dbReference type="GO" id="GO:0050660">
    <property type="term" value="F:flavin adenine dinucleotide binding"/>
    <property type="evidence" value="ECO:0007669"/>
    <property type="project" value="InterPro"/>
</dbReference>
<dbReference type="Proteomes" id="UP000515947">
    <property type="component" value="Chromosome"/>
</dbReference>
<dbReference type="GO" id="GO:0019285">
    <property type="term" value="P:glycine betaine biosynthetic process from choline"/>
    <property type="evidence" value="ECO:0007669"/>
    <property type="project" value="TreeGrafter"/>
</dbReference>
<proteinExistence type="inferred from homology"/>
<gene>
    <name evidence="6" type="ORF">H9L09_20490</name>
</gene>
<dbReference type="SUPFAM" id="SSF51905">
    <property type="entry name" value="FAD/NAD(P)-binding domain"/>
    <property type="match status" value="1"/>
</dbReference>
<evidence type="ECO:0000256" key="4">
    <source>
        <dbReference type="ARBA" id="ARBA00022827"/>
    </source>
</evidence>
<evidence type="ECO:0000256" key="3">
    <source>
        <dbReference type="ARBA" id="ARBA00022630"/>
    </source>
</evidence>
<dbReference type="GO" id="GO:0008812">
    <property type="term" value="F:choline dehydrogenase activity"/>
    <property type="evidence" value="ECO:0007669"/>
    <property type="project" value="TreeGrafter"/>
</dbReference>
<dbReference type="KEGG" id="nmes:H9L09_20490"/>
<comment type="cofactor">
    <cofactor evidence="1">
        <name>FAD</name>
        <dbReference type="ChEBI" id="CHEBI:57692"/>
    </cofactor>
</comment>
<evidence type="ECO:0000256" key="1">
    <source>
        <dbReference type="ARBA" id="ARBA00001974"/>
    </source>
</evidence>
<dbReference type="PROSITE" id="PS00624">
    <property type="entry name" value="GMC_OXRED_2"/>
    <property type="match status" value="1"/>
</dbReference>
<feature type="domain" description="Glucose-methanol-choline oxidoreductase N-terminal" evidence="5">
    <location>
        <begin position="270"/>
        <end position="284"/>
    </location>
</feature>
<dbReference type="InterPro" id="IPR012132">
    <property type="entry name" value="GMC_OxRdtase"/>
</dbReference>
<dbReference type="Gene3D" id="3.50.50.60">
    <property type="entry name" value="FAD/NAD(P)-binding domain"/>
    <property type="match status" value="1"/>
</dbReference>
<comment type="similarity">
    <text evidence="2">Belongs to the GMC oxidoreductase family.</text>
</comment>
<dbReference type="Pfam" id="PF05199">
    <property type="entry name" value="GMC_oxred_C"/>
    <property type="match status" value="1"/>
</dbReference>
<dbReference type="InterPro" id="IPR036188">
    <property type="entry name" value="FAD/NAD-bd_sf"/>
</dbReference>
<evidence type="ECO:0000313" key="7">
    <source>
        <dbReference type="Proteomes" id="UP000515947"/>
    </source>
</evidence>
<dbReference type="PIRSF" id="PIRSF000137">
    <property type="entry name" value="Alcohol_oxidase"/>
    <property type="match status" value="1"/>
</dbReference>
<dbReference type="GO" id="GO:0016020">
    <property type="term" value="C:membrane"/>
    <property type="evidence" value="ECO:0007669"/>
    <property type="project" value="TreeGrafter"/>
</dbReference>
<dbReference type="Gene3D" id="3.30.560.10">
    <property type="entry name" value="Glucose Oxidase, domain 3"/>
    <property type="match status" value="1"/>
</dbReference>
<evidence type="ECO:0000259" key="5">
    <source>
        <dbReference type="PROSITE" id="PS00624"/>
    </source>
</evidence>
<accession>A0A7G9RB04</accession>
<protein>
    <submittedName>
        <fullName evidence="6">GMC family oxidoreductase N-terminal domain-containing protein</fullName>
    </submittedName>
</protein>
<evidence type="ECO:0000313" key="6">
    <source>
        <dbReference type="EMBL" id="QNN52779.1"/>
    </source>
</evidence>
<keyword evidence="4" id="KW-0274">FAD</keyword>
<evidence type="ECO:0000256" key="2">
    <source>
        <dbReference type="ARBA" id="ARBA00010790"/>
    </source>
</evidence>
<organism evidence="6 7">
    <name type="scientific">Nocardioides mesophilus</name>
    <dbReference type="NCBI Taxonomy" id="433659"/>
    <lineage>
        <taxon>Bacteria</taxon>
        <taxon>Bacillati</taxon>
        <taxon>Actinomycetota</taxon>
        <taxon>Actinomycetes</taxon>
        <taxon>Propionibacteriales</taxon>
        <taxon>Nocardioidaceae</taxon>
        <taxon>Nocardioides</taxon>
    </lineage>
</organism>
<dbReference type="AlphaFoldDB" id="A0A7G9RB04"/>
<sequence length="541" mass="58767">MGRAALRCEEEPEEAAVTESFDYIVVGAGSAGAVLAARLSEDPGTRVLLLEAGGEDDADEIRIPAAFSSLFKTRWDWNYTTSEQKQLHNRRAYWPRMKALGGCSSMNAMIYIRGNRVDYDGWRDGHGAVGWGYDDVLPYFIKAEDNQRLGAPYHGQGGPLHVEDRTFTHELTEAWVESAVVAGHKRNDDFNGAEQEGAGLYQVTCKRGRRWSVADAYLRPALDRSNLTVRTQALTSRIDVENGRAVGVTYRRAGRTEHVRAEAEVLVCGGAVNSPQLLMLSGIGPATHLREHGIDVVADLAGVGQNLHDHPAAPMLWHTQGTTDIADAPSLPNLLRWKLRGTGPLASNIGEGGAFFATRDDLPAPDLQVHAAPGAFYDNGLHEPVARCFTAGPTLVSVQSRGSLRLRSADPTWHPEIDAGYYDDPADLDAMREGCKRILDVVAQGPLAAYIKSAWMPGPSPTDEDLTEHLRRNTQTLYHPVGTCAMGSGEQAVVDPELKVRGVEALRVVDASVMPVVPRGNTNAPTIMVAEKAADLIRSSR</sequence>
<dbReference type="SUPFAM" id="SSF54373">
    <property type="entry name" value="FAD-linked reductases, C-terminal domain"/>
    <property type="match status" value="1"/>
</dbReference>
<dbReference type="EMBL" id="CP060713">
    <property type="protein sequence ID" value="QNN52779.1"/>
    <property type="molecule type" value="Genomic_DNA"/>
</dbReference>